<proteinExistence type="predicted"/>
<name>A0A803QJF0_CANSA</name>
<evidence type="ECO:0000313" key="2">
    <source>
        <dbReference type="Proteomes" id="UP000596661"/>
    </source>
</evidence>
<dbReference type="Gramene" id="evm.model.10.1347">
    <property type="protein sequence ID" value="cds.evm.model.10.1347"/>
    <property type="gene ID" value="evm.TU.10.1347"/>
</dbReference>
<protein>
    <submittedName>
        <fullName evidence="1">Uncharacterized protein</fullName>
    </submittedName>
</protein>
<dbReference type="Proteomes" id="UP000596661">
    <property type="component" value="Unassembled WGS sequence"/>
</dbReference>
<organism evidence="1 2">
    <name type="scientific">Cannabis sativa</name>
    <name type="common">Hemp</name>
    <name type="synonym">Marijuana</name>
    <dbReference type="NCBI Taxonomy" id="3483"/>
    <lineage>
        <taxon>Eukaryota</taxon>
        <taxon>Viridiplantae</taxon>
        <taxon>Streptophyta</taxon>
        <taxon>Embryophyta</taxon>
        <taxon>Tracheophyta</taxon>
        <taxon>Spermatophyta</taxon>
        <taxon>Magnoliopsida</taxon>
        <taxon>eudicotyledons</taxon>
        <taxon>Gunneridae</taxon>
        <taxon>Pentapetalae</taxon>
        <taxon>rosids</taxon>
        <taxon>fabids</taxon>
        <taxon>Rosales</taxon>
        <taxon>Cannabaceae</taxon>
        <taxon>Cannabis</taxon>
    </lineage>
</organism>
<keyword evidence="2" id="KW-1185">Reference proteome</keyword>
<reference evidence="1" key="1">
    <citation type="submission" date="2021-03" db="UniProtKB">
        <authorList>
            <consortium name="EnsemblPlants"/>
        </authorList>
    </citation>
    <scope>IDENTIFICATION</scope>
</reference>
<dbReference type="EMBL" id="UZAU01000821">
    <property type="status" value="NOT_ANNOTATED_CDS"/>
    <property type="molecule type" value="Genomic_DNA"/>
</dbReference>
<evidence type="ECO:0000313" key="1">
    <source>
        <dbReference type="EnsemblPlants" id="cds.evm.model.10.1347"/>
    </source>
</evidence>
<dbReference type="AlphaFoldDB" id="A0A803QJF0"/>
<accession>A0A803QJF0</accession>
<dbReference type="EnsemblPlants" id="evm.model.10.1347">
    <property type="protein sequence ID" value="cds.evm.model.10.1347"/>
    <property type="gene ID" value="evm.TU.10.1347"/>
</dbReference>
<sequence length="115" mass="12106">MDVIRRTQVTISTSSGLLQDPITTDPNVRVPATTRVSTNLMDIANLANPANPTGPTNLAKGTGLGIGEPAIGGPHADLGEDFELAKLREAVCQLDQIEEPHVVGCDALAQQRHNS</sequence>